<evidence type="ECO:0000256" key="5">
    <source>
        <dbReference type="ARBA" id="ARBA00023136"/>
    </source>
</evidence>
<feature type="region of interest" description="Disordered" evidence="6">
    <location>
        <begin position="381"/>
        <end position="408"/>
    </location>
</feature>
<organism evidence="9">
    <name type="scientific">Fagus sylvatica</name>
    <name type="common">Beechnut</name>
    <dbReference type="NCBI Taxonomy" id="28930"/>
    <lineage>
        <taxon>Eukaryota</taxon>
        <taxon>Viridiplantae</taxon>
        <taxon>Streptophyta</taxon>
        <taxon>Embryophyta</taxon>
        <taxon>Tracheophyta</taxon>
        <taxon>Spermatophyta</taxon>
        <taxon>Magnoliopsida</taxon>
        <taxon>eudicotyledons</taxon>
        <taxon>Gunneridae</taxon>
        <taxon>Pentapetalae</taxon>
        <taxon>rosids</taxon>
        <taxon>fabids</taxon>
        <taxon>Fagales</taxon>
        <taxon>Fagaceae</taxon>
        <taxon>Fagus</taxon>
    </lineage>
</organism>
<keyword evidence="2 7" id="KW-0812">Transmembrane</keyword>
<keyword evidence="4 7" id="KW-1133">Transmembrane helix</keyword>
<dbReference type="Pfam" id="PF02453">
    <property type="entry name" value="Reticulon"/>
    <property type="match status" value="1"/>
</dbReference>
<evidence type="ECO:0000256" key="1">
    <source>
        <dbReference type="ARBA" id="ARBA00004477"/>
    </source>
</evidence>
<gene>
    <name evidence="9" type="ORF">FSB_LOCUS31380</name>
</gene>
<protein>
    <recommendedName>
        <fullName evidence="8">Reticulon domain-containing protein</fullName>
    </recommendedName>
</protein>
<evidence type="ECO:0000256" key="4">
    <source>
        <dbReference type="ARBA" id="ARBA00022989"/>
    </source>
</evidence>
<feature type="region of interest" description="Disordered" evidence="6">
    <location>
        <begin position="89"/>
        <end position="178"/>
    </location>
</feature>
<keyword evidence="3" id="KW-0256">Endoplasmic reticulum</keyword>
<dbReference type="PANTHER" id="PTHR46626:SF2">
    <property type="entry name" value="RETICULON-LIKE PROTEIN B17"/>
    <property type="match status" value="1"/>
</dbReference>
<evidence type="ECO:0000259" key="8">
    <source>
        <dbReference type="Pfam" id="PF02453"/>
    </source>
</evidence>
<dbReference type="AlphaFoldDB" id="A0A2N9GVG8"/>
<feature type="compositionally biased region" description="Low complexity" evidence="6">
    <location>
        <begin position="159"/>
        <end position="168"/>
    </location>
</feature>
<dbReference type="InterPro" id="IPR044647">
    <property type="entry name" value="RTNLB17/18/21"/>
</dbReference>
<name>A0A2N9GVG8_FAGSY</name>
<accession>A0A2N9GVG8</accession>
<feature type="compositionally biased region" description="Basic and acidic residues" evidence="6">
    <location>
        <begin position="121"/>
        <end position="140"/>
    </location>
</feature>
<feature type="transmembrane region" description="Helical" evidence="7">
    <location>
        <begin position="505"/>
        <end position="526"/>
    </location>
</feature>
<dbReference type="GO" id="GO:0005789">
    <property type="term" value="C:endoplasmic reticulum membrane"/>
    <property type="evidence" value="ECO:0007669"/>
    <property type="project" value="UniProtKB-SubCell"/>
</dbReference>
<evidence type="ECO:0000256" key="7">
    <source>
        <dbReference type="SAM" id="Phobius"/>
    </source>
</evidence>
<feature type="region of interest" description="Disordered" evidence="6">
    <location>
        <begin position="1"/>
        <end position="52"/>
    </location>
</feature>
<dbReference type="PANTHER" id="PTHR46626">
    <property type="entry name" value="RETICULON-LIKE PROTEIN B17"/>
    <property type="match status" value="1"/>
</dbReference>
<reference evidence="9" key="1">
    <citation type="submission" date="2018-02" db="EMBL/GenBank/DDBJ databases">
        <authorList>
            <person name="Cohen D.B."/>
            <person name="Kent A.D."/>
        </authorList>
    </citation>
    <scope>NUCLEOTIDE SEQUENCE</scope>
</reference>
<evidence type="ECO:0000256" key="6">
    <source>
        <dbReference type="SAM" id="MobiDB-lite"/>
    </source>
</evidence>
<proteinExistence type="predicted"/>
<feature type="domain" description="Reticulon" evidence="8">
    <location>
        <begin position="208"/>
        <end position="291"/>
    </location>
</feature>
<feature type="compositionally biased region" description="Basic and acidic residues" evidence="6">
    <location>
        <begin position="8"/>
        <end position="28"/>
    </location>
</feature>
<dbReference type="EMBL" id="OIVN01002424">
    <property type="protein sequence ID" value="SPD03498.1"/>
    <property type="molecule type" value="Genomic_DNA"/>
</dbReference>
<sequence length="566" mass="63916">MDSTPPSHRSEPRSRIKSASRLETEESSHLSIDLIPPPSLKKTPSPATLSLRNSNSLPLHELLLLSPSPLRKSKTRLTDRLEMAEELVEPNGSRRRCKSRAAQMGLLGCASPRNSRRTRRRSELEIREEKEPSLMEEMGKPRKRRHSGRPKKEKLSLVPSMPSSSSSPKTEDEDGSNLDRIGQMITDLIMWRDAAKSSLWFGFGTLCFFSSCFAKGINFRNNVATKRDLRLKEDDILRLGKLILPATNLAISKTRELFSGEPSMTLKVAPFLLLGAEYGHLITIWRLCAIAECIKWWVLEAWGACSHKKIVAASAVTAFWNLSSVKTRIFTAFISLVVLRYYRQHLVTKLEEEGEAEEKEQEQQQQQALVVVEGGLGGFWNPNLPFRKRPKKTGSKSSDSAETTSRPGYRFPLKQAATAGSLALTGDTIAQLRDRWTKRKPLDSDSNAFTKDALWTLLSDHDWLRALRMTSYGFLFYGPGSYAWYQYLDHSLPRQTVQNLMLKILLNQIVLGPCVIAVVFAWNNLWQGKLSQLPDKFRQWAFAQMASPPCKNKVEGETAGSKPTRI</sequence>
<evidence type="ECO:0000256" key="2">
    <source>
        <dbReference type="ARBA" id="ARBA00022692"/>
    </source>
</evidence>
<evidence type="ECO:0000313" key="9">
    <source>
        <dbReference type="EMBL" id="SPD03498.1"/>
    </source>
</evidence>
<evidence type="ECO:0000256" key="3">
    <source>
        <dbReference type="ARBA" id="ARBA00022824"/>
    </source>
</evidence>
<feature type="compositionally biased region" description="Polar residues" evidence="6">
    <location>
        <begin position="395"/>
        <end position="406"/>
    </location>
</feature>
<dbReference type="InterPro" id="IPR003388">
    <property type="entry name" value="Reticulon"/>
</dbReference>
<keyword evidence="5 7" id="KW-0472">Membrane</keyword>
<feature type="compositionally biased region" description="Basic residues" evidence="6">
    <location>
        <begin position="141"/>
        <end position="152"/>
    </location>
</feature>
<comment type="subcellular location">
    <subcellularLocation>
        <location evidence="1">Endoplasmic reticulum membrane</location>
        <topology evidence="1">Multi-pass membrane protein</topology>
    </subcellularLocation>
</comment>